<dbReference type="PATRIC" id="fig|320778.3.peg.779"/>
<dbReference type="EMBL" id="LDOU01000004">
    <property type="protein sequence ID" value="KLV10998.1"/>
    <property type="molecule type" value="Genomic_DNA"/>
</dbReference>
<keyword evidence="8" id="KW-0969">Cilium</keyword>
<evidence type="ECO:0000313" key="8">
    <source>
        <dbReference type="EMBL" id="KLV10998.1"/>
    </source>
</evidence>
<evidence type="ECO:0000256" key="2">
    <source>
        <dbReference type="ARBA" id="ARBA00022692"/>
    </source>
</evidence>
<evidence type="ECO:0000256" key="6">
    <source>
        <dbReference type="ARBA" id="ARBA00037937"/>
    </source>
</evidence>
<dbReference type="Pfam" id="PF04347">
    <property type="entry name" value="FliO"/>
    <property type="match status" value="1"/>
</dbReference>
<dbReference type="STRING" id="320778.ABT57_03630"/>
<dbReference type="PANTHER" id="PTHR38766:SF1">
    <property type="entry name" value="FLAGELLAR PROTEIN FLIO"/>
    <property type="match status" value="1"/>
</dbReference>
<keyword evidence="2 7" id="KW-0812">Transmembrane</keyword>
<proteinExistence type="inferred from homology"/>
<dbReference type="Proteomes" id="UP000035909">
    <property type="component" value="Unassembled WGS sequence"/>
</dbReference>
<dbReference type="PANTHER" id="PTHR38766">
    <property type="entry name" value="FLAGELLAR PROTEIN FLIO"/>
    <property type="match status" value="1"/>
</dbReference>
<dbReference type="GO" id="GO:0044781">
    <property type="term" value="P:bacterial-type flagellum organization"/>
    <property type="evidence" value="ECO:0007669"/>
    <property type="project" value="UniProtKB-UniRule"/>
</dbReference>
<keyword evidence="9" id="KW-1185">Reference proteome</keyword>
<dbReference type="RefSeq" id="WP_047883835.1">
    <property type="nucleotide sequence ID" value="NZ_CP071325.1"/>
</dbReference>
<evidence type="ECO:0000256" key="5">
    <source>
        <dbReference type="ARBA" id="ARBA00023143"/>
    </source>
</evidence>
<keyword evidence="8" id="KW-0966">Cell projection</keyword>
<comment type="subcellular location">
    <subcellularLocation>
        <location evidence="7">Cell membrane</location>
    </subcellularLocation>
    <subcellularLocation>
        <location evidence="7">Bacterial flagellum basal body</location>
    </subcellularLocation>
</comment>
<comment type="similarity">
    <text evidence="6 7">Belongs to the FliO/MopB family.</text>
</comment>
<gene>
    <name evidence="8" type="ORF">ABT57_03630</name>
</gene>
<dbReference type="AlphaFoldDB" id="A0A0J1HHB2"/>
<protein>
    <recommendedName>
        <fullName evidence="7">Flagellar protein</fullName>
    </recommendedName>
</protein>
<evidence type="ECO:0000256" key="4">
    <source>
        <dbReference type="ARBA" id="ARBA00023136"/>
    </source>
</evidence>
<feature type="transmembrane region" description="Helical" evidence="7">
    <location>
        <begin position="43"/>
        <end position="63"/>
    </location>
</feature>
<comment type="caution">
    <text evidence="8">The sequence shown here is derived from an EMBL/GenBank/DDBJ whole genome shotgun (WGS) entry which is preliminary data.</text>
</comment>
<dbReference type="NCBIfam" id="TIGR03500">
    <property type="entry name" value="FliO_TIGR"/>
    <property type="match status" value="1"/>
</dbReference>
<accession>A0A0J1HHB2</accession>
<evidence type="ECO:0000313" key="9">
    <source>
        <dbReference type="Proteomes" id="UP000035909"/>
    </source>
</evidence>
<evidence type="ECO:0000256" key="1">
    <source>
        <dbReference type="ARBA" id="ARBA00022475"/>
    </source>
</evidence>
<dbReference type="OrthoDB" id="9342590at2"/>
<keyword evidence="3 7" id="KW-1133">Transmembrane helix</keyword>
<evidence type="ECO:0000256" key="3">
    <source>
        <dbReference type="ARBA" id="ARBA00022989"/>
    </source>
</evidence>
<dbReference type="GO" id="GO:0009425">
    <property type="term" value="C:bacterial-type flagellum basal body"/>
    <property type="evidence" value="ECO:0007669"/>
    <property type="project" value="UniProtKB-SubCell"/>
</dbReference>
<sequence>MSVHQKRLAQVGLGLCYGVALCYGLLGAGPAMAAGTAPELNIATTLASLILVLVIIVLLAWLLKRMKLPGMQGGDRTLRVLRQLPVGQRERIVLLQVGDEQMLVGVTQQNISMLGKLDTPIATDEMQGSGEFARHLSRLLKKDEKK</sequence>
<keyword evidence="5 7" id="KW-0975">Bacterial flagellum</keyword>
<evidence type="ECO:0000256" key="7">
    <source>
        <dbReference type="RuleBase" id="RU362064"/>
    </source>
</evidence>
<dbReference type="GO" id="GO:0005886">
    <property type="term" value="C:plasma membrane"/>
    <property type="evidence" value="ECO:0007669"/>
    <property type="project" value="UniProtKB-SubCell"/>
</dbReference>
<organism evidence="8 9">
    <name type="scientific">Photobacterium ganghwense</name>
    <dbReference type="NCBI Taxonomy" id="320778"/>
    <lineage>
        <taxon>Bacteria</taxon>
        <taxon>Pseudomonadati</taxon>
        <taxon>Pseudomonadota</taxon>
        <taxon>Gammaproteobacteria</taxon>
        <taxon>Vibrionales</taxon>
        <taxon>Vibrionaceae</taxon>
        <taxon>Photobacterium</taxon>
    </lineage>
</organism>
<reference evidence="8 9" key="1">
    <citation type="submission" date="2015-05" db="EMBL/GenBank/DDBJ databases">
        <title>Photobacterium galathea sp. nov.</title>
        <authorList>
            <person name="Machado H."/>
            <person name="Gram L."/>
        </authorList>
    </citation>
    <scope>NUCLEOTIDE SEQUENCE [LARGE SCALE GENOMIC DNA]</scope>
    <source>
        <strain evidence="8 9">DSM 22954</strain>
    </source>
</reference>
<keyword evidence="8" id="KW-0282">Flagellum</keyword>
<keyword evidence="4 7" id="KW-0472">Membrane</keyword>
<keyword evidence="1 7" id="KW-1003">Cell membrane</keyword>
<dbReference type="InterPro" id="IPR052205">
    <property type="entry name" value="FliO/MopB"/>
</dbReference>
<name>A0A0J1HHB2_9GAMM</name>
<dbReference type="InterPro" id="IPR022781">
    <property type="entry name" value="Flagellar_biosynth_FliO"/>
</dbReference>